<dbReference type="GO" id="GO:0006281">
    <property type="term" value="P:DNA repair"/>
    <property type="evidence" value="ECO:0007669"/>
    <property type="project" value="UniProtKB-KW"/>
</dbReference>
<dbReference type="SUPFAM" id="SSF52540">
    <property type="entry name" value="P-loop containing nucleoside triphosphate hydrolases"/>
    <property type="match status" value="2"/>
</dbReference>
<feature type="domain" description="DNA helicase Pif1-like DEAD-box helicase" evidence="2">
    <location>
        <begin position="65"/>
        <end position="294"/>
    </location>
</feature>
<dbReference type="PANTHER" id="PTHR47642:SF6">
    <property type="entry name" value="ATP-DEPENDENT DNA HELICASE"/>
    <property type="match status" value="1"/>
</dbReference>
<dbReference type="GO" id="GO:0043139">
    <property type="term" value="F:5'-3' DNA helicase activity"/>
    <property type="evidence" value="ECO:0007669"/>
    <property type="project" value="UniProtKB-EC"/>
</dbReference>
<dbReference type="InterPro" id="IPR010285">
    <property type="entry name" value="DNA_helicase_pif1-like_DEAD"/>
</dbReference>
<proteinExistence type="inferred from homology"/>
<comment type="catalytic activity">
    <reaction evidence="1">
        <text>ATP + H2O = ADP + phosphate + H(+)</text>
        <dbReference type="Rhea" id="RHEA:13065"/>
        <dbReference type="ChEBI" id="CHEBI:15377"/>
        <dbReference type="ChEBI" id="CHEBI:15378"/>
        <dbReference type="ChEBI" id="CHEBI:30616"/>
        <dbReference type="ChEBI" id="CHEBI:43474"/>
        <dbReference type="ChEBI" id="CHEBI:456216"/>
        <dbReference type="EC" id="5.6.2.3"/>
    </reaction>
</comment>
<evidence type="ECO:0000256" key="1">
    <source>
        <dbReference type="RuleBase" id="RU363044"/>
    </source>
</evidence>
<keyword evidence="1" id="KW-0378">Hydrolase</keyword>
<comment type="similarity">
    <text evidence="1">Belongs to the helicase family.</text>
</comment>
<evidence type="ECO:0000259" key="2">
    <source>
        <dbReference type="Pfam" id="PF05970"/>
    </source>
</evidence>
<comment type="caution">
    <text evidence="3">The sequence shown here is derived from an EMBL/GenBank/DDBJ whole genome shotgun (WGS) entry which is preliminary data.</text>
</comment>
<dbReference type="OrthoDB" id="10058468at2759"/>
<evidence type="ECO:0000313" key="3">
    <source>
        <dbReference type="EMBL" id="OWA50646.1"/>
    </source>
</evidence>
<dbReference type="GO" id="GO:0005524">
    <property type="term" value="F:ATP binding"/>
    <property type="evidence" value="ECO:0007669"/>
    <property type="project" value="UniProtKB-KW"/>
</dbReference>
<dbReference type="InterPro" id="IPR027417">
    <property type="entry name" value="P-loop_NTPase"/>
</dbReference>
<dbReference type="EC" id="5.6.2.3" evidence="1"/>
<dbReference type="InterPro" id="IPR051055">
    <property type="entry name" value="PIF1_helicase"/>
</dbReference>
<dbReference type="Gene3D" id="3.40.50.300">
    <property type="entry name" value="P-loop containing nucleotide triphosphate hydrolases"/>
    <property type="match status" value="1"/>
</dbReference>
<keyword evidence="1" id="KW-0227">DNA damage</keyword>
<dbReference type="GO" id="GO:0006310">
    <property type="term" value="P:DNA recombination"/>
    <property type="evidence" value="ECO:0007669"/>
    <property type="project" value="UniProtKB-KW"/>
</dbReference>
<protein>
    <recommendedName>
        <fullName evidence="1">ATP-dependent DNA helicase</fullName>
        <ecNumber evidence="1">5.6.2.3</ecNumber>
    </recommendedName>
</protein>
<organism evidence="3 4">
    <name type="scientific">Hypsibius exemplaris</name>
    <name type="common">Freshwater tardigrade</name>
    <dbReference type="NCBI Taxonomy" id="2072580"/>
    <lineage>
        <taxon>Eukaryota</taxon>
        <taxon>Metazoa</taxon>
        <taxon>Ecdysozoa</taxon>
        <taxon>Tardigrada</taxon>
        <taxon>Eutardigrada</taxon>
        <taxon>Parachela</taxon>
        <taxon>Hypsibioidea</taxon>
        <taxon>Hypsibiidae</taxon>
        <taxon>Hypsibius</taxon>
    </lineage>
</organism>
<reference evidence="4" key="1">
    <citation type="submission" date="2017-01" db="EMBL/GenBank/DDBJ databases">
        <title>Comparative genomics of anhydrobiosis in the tardigrade Hypsibius dujardini.</title>
        <authorList>
            <person name="Yoshida Y."/>
            <person name="Koutsovoulos G."/>
            <person name="Laetsch D."/>
            <person name="Stevens L."/>
            <person name="Kumar S."/>
            <person name="Horikawa D."/>
            <person name="Ishino K."/>
            <person name="Komine S."/>
            <person name="Tomita M."/>
            <person name="Blaxter M."/>
            <person name="Arakawa K."/>
        </authorList>
    </citation>
    <scope>NUCLEOTIDE SEQUENCE [LARGE SCALE GENOMIC DNA]</scope>
    <source>
        <strain evidence="4">Z151</strain>
    </source>
</reference>
<gene>
    <name evidence="3" type="ORF">BV898_15156</name>
</gene>
<name>A0A9X6RKF1_HYPEX</name>
<keyword evidence="1" id="KW-0547">Nucleotide-binding</keyword>
<dbReference type="PANTHER" id="PTHR47642">
    <property type="entry name" value="ATP-DEPENDENT DNA HELICASE"/>
    <property type="match status" value="1"/>
</dbReference>
<keyword evidence="1" id="KW-0067">ATP-binding</keyword>
<dbReference type="AlphaFoldDB" id="A0A9X6RKF1"/>
<sequence length="542" mass="59523">MHPNLAQVAPSDSILGKRAIDLDHDWQEYGTSLPQCLDARSFLQRTRREEGDVADKLPTVDVDTLNEEQRTCFDFVLHHHDRRRQGVDIPPLRLIVQGAAGTGKSYVIGAIEQTLNLVDDLSDVFPTCMLLAPTGVAAAGIGGRTIHSALQLPLKLQNLKDLKGKAAESFQNRWSRVSYIVVDERSMVGCNLFAAMDVRLRQAKPHASGQSFGGISVILIGDPFQLPPVCDPVLFAPSSNTSTVLVQTGRLLYREFTQALVLSIPQRQTGIDDESVWFRQFLHRVKYGQVQADDHNRLMTRQLDRLSAEVRLTFGSALRVLSTNDTVDSYNQKFLMHMGGPVARIEAIHKGTGAANVGYDDAGGLDKVIYVAAGCRVMLNWNAWTTKGLVNGAVGTVQGIVYEGDSRPPALPVAVIVQFDDYRGPSCLPDVERCVPICPLKRTWTSPSDESCSRTQIPLSLAHAVTVFKAQGSTLSKASVDIGRREYAAGLGFVAFSRVKKFSDLALENFVEANRILNLGKSQSNQLRIAEEVRLKGLGLQY</sequence>
<keyword evidence="1 3" id="KW-0347">Helicase</keyword>
<keyword evidence="4" id="KW-1185">Reference proteome</keyword>
<keyword evidence="1" id="KW-0234">DNA repair</keyword>
<comment type="cofactor">
    <cofactor evidence="1">
        <name>Mg(2+)</name>
        <dbReference type="ChEBI" id="CHEBI:18420"/>
    </cofactor>
</comment>
<dbReference type="GO" id="GO:0000723">
    <property type="term" value="P:telomere maintenance"/>
    <property type="evidence" value="ECO:0007669"/>
    <property type="project" value="InterPro"/>
</dbReference>
<evidence type="ECO:0000313" key="4">
    <source>
        <dbReference type="Proteomes" id="UP000192578"/>
    </source>
</evidence>
<keyword evidence="1" id="KW-0233">DNA recombination</keyword>
<dbReference type="EMBL" id="MTYJ01000198">
    <property type="protein sequence ID" value="OWA50646.1"/>
    <property type="molecule type" value="Genomic_DNA"/>
</dbReference>
<dbReference type="GO" id="GO:0016787">
    <property type="term" value="F:hydrolase activity"/>
    <property type="evidence" value="ECO:0007669"/>
    <property type="project" value="UniProtKB-KW"/>
</dbReference>
<dbReference type="Proteomes" id="UP000192578">
    <property type="component" value="Unassembled WGS sequence"/>
</dbReference>
<dbReference type="Pfam" id="PF05970">
    <property type="entry name" value="PIF1"/>
    <property type="match status" value="1"/>
</dbReference>
<accession>A0A9X6RKF1</accession>